<protein>
    <submittedName>
        <fullName evidence="1">Uncharacterized protein</fullName>
    </submittedName>
</protein>
<evidence type="ECO:0000313" key="2">
    <source>
        <dbReference type="Proteomes" id="UP001154282"/>
    </source>
</evidence>
<dbReference type="Proteomes" id="UP001154282">
    <property type="component" value="Unassembled WGS sequence"/>
</dbReference>
<feature type="non-terminal residue" evidence="1">
    <location>
        <position position="56"/>
    </location>
</feature>
<dbReference type="AlphaFoldDB" id="A0AAV0KE20"/>
<organism evidence="1 2">
    <name type="scientific">Linum tenue</name>
    <dbReference type="NCBI Taxonomy" id="586396"/>
    <lineage>
        <taxon>Eukaryota</taxon>
        <taxon>Viridiplantae</taxon>
        <taxon>Streptophyta</taxon>
        <taxon>Embryophyta</taxon>
        <taxon>Tracheophyta</taxon>
        <taxon>Spermatophyta</taxon>
        <taxon>Magnoliopsida</taxon>
        <taxon>eudicotyledons</taxon>
        <taxon>Gunneridae</taxon>
        <taxon>Pentapetalae</taxon>
        <taxon>rosids</taxon>
        <taxon>fabids</taxon>
        <taxon>Malpighiales</taxon>
        <taxon>Linaceae</taxon>
        <taxon>Linum</taxon>
    </lineage>
</organism>
<sequence>MPSTKLLQAPVTSLVVSRLTRLWSPVILDGLAVIKFCSSGGSLLEKRCIWMKCLPP</sequence>
<comment type="caution">
    <text evidence="1">The sequence shown here is derived from an EMBL/GenBank/DDBJ whole genome shotgun (WGS) entry which is preliminary data.</text>
</comment>
<proteinExistence type="predicted"/>
<accession>A0AAV0KE20</accession>
<evidence type="ECO:0000313" key="1">
    <source>
        <dbReference type="EMBL" id="CAI0419233.1"/>
    </source>
</evidence>
<gene>
    <name evidence="1" type="ORF">LITE_LOCUS17918</name>
</gene>
<keyword evidence="2" id="KW-1185">Reference proteome</keyword>
<reference evidence="1" key="1">
    <citation type="submission" date="2022-08" db="EMBL/GenBank/DDBJ databases">
        <authorList>
            <person name="Gutierrez-Valencia J."/>
        </authorList>
    </citation>
    <scope>NUCLEOTIDE SEQUENCE</scope>
</reference>
<name>A0AAV0KE20_9ROSI</name>
<dbReference type="EMBL" id="CAMGYJ010000005">
    <property type="protein sequence ID" value="CAI0419233.1"/>
    <property type="molecule type" value="Genomic_DNA"/>
</dbReference>